<dbReference type="Proteomes" id="UP000031278">
    <property type="component" value="Unassembled WGS sequence"/>
</dbReference>
<gene>
    <name evidence="2" type="ORF">RJ45_11580</name>
</gene>
<protein>
    <recommendedName>
        <fullName evidence="4">DUF3299 domain-containing protein</fullName>
    </recommendedName>
</protein>
<evidence type="ECO:0008006" key="4">
    <source>
        <dbReference type="Google" id="ProtNLM"/>
    </source>
</evidence>
<accession>A0A0B9GFH6</accession>
<sequence>MFNVLLILAIPSTATLAAETNKLLYWNELVPAYEPIENPFEEFTYQQIDALRELSKLEAMLSQIDSAQEHLVLEQIQTIKKNLAADGLDAGLLLELRKQIIAQNTKIARSANLHVVGKKQRIPGFVTPIEMEGTLVTEFFLVPTPGACIHTPPPAPNQIIHVVYPEGFQLDNIREPMVIEGKLITEKNVKDVSYSDGAANVNSIYSMSAISVTNYDDEK</sequence>
<dbReference type="Pfam" id="PF11736">
    <property type="entry name" value="DUF3299"/>
    <property type="match status" value="1"/>
</dbReference>
<dbReference type="EMBL" id="JWLZ01000157">
    <property type="protein sequence ID" value="KHT63520.1"/>
    <property type="molecule type" value="Genomic_DNA"/>
</dbReference>
<evidence type="ECO:0000256" key="1">
    <source>
        <dbReference type="SAM" id="SignalP"/>
    </source>
</evidence>
<evidence type="ECO:0000313" key="2">
    <source>
        <dbReference type="EMBL" id="KHT63520.1"/>
    </source>
</evidence>
<dbReference type="InterPro" id="IPR021727">
    <property type="entry name" value="DUF3299"/>
</dbReference>
<comment type="caution">
    <text evidence="2">The sequence shown here is derived from an EMBL/GenBank/DDBJ whole genome shotgun (WGS) entry which is preliminary data.</text>
</comment>
<name>A0A0B9GFH6_9GAMM</name>
<dbReference type="AlphaFoldDB" id="A0A0B9GFH6"/>
<organism evidence="2 3">
    <name type="scientific">Photobacterium gaetbulicola</name>
    <dbReference type="NCBI Taxonomy" id="1295392"/>
    <lineage>
        <taxon>Bacteria</taxon>
        <taxon>Pseudomonadati</taxon>
        <taxon>Pseudomonadota</taxon>
        <taxon>Gammaproteobacteria</taxon>
        <taxon>Vibrionales</taxon>
        <taxon>Vibrionaceae</taxon>
        <taxon>Photobacterium</taxon>
    </lineage>
</organism>
<keyword evidence="1" id="KW-0732">Signal</keyword>
<feature type="chain" id="PRO_5002127943" description="DUF3299 domain-containing protein" evidence="1">
    <location>
        <begin position="18"/>
        <end position="219"/>
    </location>
</feature>
<proteinExistence type="predicted"/>
<reference evidence="2 3" key="1">
    <citation type="submission" date="2014-12" db="EMBL/GenBank/DDBJ databases">
        <title>Genome sequencing of Photobacterium gaetbulicola AD005a.</title>
        <authorList>
            <person name="Adrian T.G.S."/>
            <person name="Chan K.G."/>
        </authorList>
    </citation>
    <scope>NUCLEOTIDE SEQUENCE [LARGE SCALE GENOMIC DNA]</scope>
    <source>
        <strain evidence="2 3">AD005a</strain>
    </source>
</reference>
<dbReference type="Gene3D" id="2.40.50.870">
    <property type="entry name" value="Protein of unknown function (DUF3299)"/>
    <property type="match status" value="1"/>
</dbReference>
<feature type="signal peptide" evidence="1">
    <location>
        <begin position="1"/>
        <end position="17"/>
    </location>
</feature>
<evidence type="ECO:0000313" key="3">
    <source>
        <dbReference type="Proteomes" id="UP000031278"/>
    </source>
</evidence>